<reference evidence="2" key="1">
    <citation type="submission" date="2014-09" db="EMBL/GenBank/DDBJ databases">
        <authorList>
            <person name="Magalhaes I.L.F."/>
            <person name="Oliveira U."/>
            <person name="Santos F.R."/>
            <person name="Vidigal T.H.D.A."/>
            <person name="Brescovit A.D."/>
            <person name="Santos A.J."/>
        </authorList>
    </citation>
    <scope>NUCLEOTIDE SEQUENCE</scope>
    <source>
        <tissue evidence="2">Shoot tissue taken approximately 20 cm above the soil surface</tissue>
    </source>
</reference>
<evidence type="ECO:0000256" key="1">
    <source>
        <dbReference type="SAM" id="MobiDB-lite"/>
    </source>
</evidence>
<dbReference type="AlphaFoldDB" id="A0A0A9GH44"/>
<reference evidence="2" key="2">
    <citation type="journal article" date="2015" name="Data Brief">
        <title>Shoot transcriptome of the giant reed, Arundo donax.</title>
        <authorList>
            <person name="Barrero R.A."/>
            <person name="Guerrero F.D."/>
            <person name="Moolhuijzen P."/>
            <person name="Goolsby J.A."/>
            <person name="Tidwell J."/>
            <person name="Bellgard S.E."/>
            <person name="Bellgard M.I."/>
        </authorList>
    </citation>
    <scope>NUCLEOTIDE SEQUENCE</scope>
    <source>
        <tissue evidence="2">Shoot tissue taken approximately 20 cm above the soil surface</tissue>
    </source>
</reference>
<name>A0A0A9GH44_ARUDO</name>
<protein>
    <submittedName>
        <fullName evidence="2">Uncharacterized protein</fullName>
    </submittedName>
</protein>
<accession>A0A0A9GH44</accession>
<dbReference type="EMBL" id="GBRH01174094">
    <property type="protein sequence ID" value="JAE23802.1"/>
    <property type="molecule type" value="Transcribed_RNA"/>
</dbReference>
<sequence length="29" mass="3477">MQESSNIREITRPSKTTTKKEGKKKYMYI</sequence>
<feature type="region of interest" description="Disordered" evidence="1">
    <location>
        <begin position="1"/>
        <end position="29"/>
    </location>
</feature>
<evidence type="ECO:0000313" key="2">
    <source>
        <dbReference type="EMBL" id="JAE23802.1"/>
    </source>
</evidence>
<organism evidence="2">
    <name type="scientific">Arundo donax</name>
    <name type="common">Giant reed</name>
    <name type="synonym">Donax arundinaceus</name>
    <dbReference type="NCBI Taxonomy" id="35708"/>
    <lineage>
        <taxon>Eukaryota</taxon>
        <taxon>Viridiplantae</taxon>
        <taxon>Streptophyta</taxon>
        <taxon>Embryophyta</taxon>
        <taxon>Tracheophyta</taxon>
        <taxon>Spermatophyta</taxon>
        <taxon>Magnoliopsida</taxon>
        <taxon>Liliopsida</taxon>
        <taxon>Poales</taxon>
        <taxon>Poaceae</taxon>
        <taxon>PACMAD clade</taxon>
        <taxon>Arundinoideae</taxon>
        <taxon>Arundineae</taxon>
        <taxon>Arundo</taxon>
    </lineage>
</organism>
<proteinExistence type="predicted"/>